<comment type="caution">
    <text evidence="3">The sequence shown here is derived from an EMBL/GenBank/DDBJ whole genome shotgun (WGS) entry which is preliminary data.</text>
</comment>
<feature type="compositionally biased region" description="Basic residues" evidence="2">
    <location>
        <begin position="1"/>
        <end position="12"/>
    </location>
</feature>
<dbReference type="EMBL" id="RRYP01004785">
    <property type="protein sequence ID" value="TNV82581.1"/>
    <property type="molecule type" value="Genomic_DNA"/>
</dbReference>
<accession>A0A8J8T5S1</accession>
<evidence type="ECO:0000256" key="2">
    <source>
        <dbReference type="SAM" id="MobiDB-lite"/>
    </source>
</evidence>
<reference evidence="3" key="1">
    <citation type="submission" date="2019-06" db="EMBL/GenBank/DDBJ databases">
        <authorList>
            <person name="Zheng W."/>
        </authorList>
    </citation>
    <scope>NUCLEOTIDE SEQUENCE</scope>
    <source>
        <strain evidence="3">QDHG01</strain>
    </source>
</reference>
<feature type="coiled-coil region" evidence="1">
    <location>
        <begin position="112"/>
        <end position="180"/>
    </location>
</feature>
<sequence length="230" mass="27738">MEAQTARKRLKELRRMEEQRKRDNLIQRHQAEMRALDNAHKAEIKELMNKWNNVIIPNFENEAALIEIELKKKHQNEQDYFREAIEKEYENSIVHYSGEILNLKKKSEVLGMQGYYKEAKKLKKKVKGMEESERGKHVLQEKEKYMNRSSLLVQKHLKELANLKKKHASQREELDQQRKKEFEIIEKRFVNVWSEMEAKFRKESLKLDRDSTVKKMQIRETAKKTMKVVI</sequence>
<dbReference type="Proteomes" id="UP000785679">
    <property type="component" value="Unassembled WGS sequence"/>
</dbReference>
<keyword evidence="1" id="KW-0175">Coiled coil</keyword>
<keyword evidence="4" id="KW-1185">Reference proteome</keyword>
<feature type="region of interest" description="Disordered" evidence="2">
    <location>
        <begin position="1"/>
        <end position="22"/>
    </location>
</feature>
<evidence type="ECO:0000313" key="4">
    <source>
        <dbReference type="Proteomes" id="UP000785679"/>
    </source>
</evidence>
<organism evidence="3 4">
    <name type="scientific">Halteria grandinella</name>
    <dbReference type="NCBI Taxonomy" id="5974"/>
    <lineage>
        <taxon>Eukaryota</taxon>
        <taxon>Sar</taxon>
        <taxon>Alveolata</taxon>
        <taxon>Ciliophora</taxon>
        <taxon>Intramacronucleata</taxon>
        <taxon>Spirotrichea</taxon>
        <taxon>Stichotrichia</taxon>
        <taxon>Sporadotrichida</taxon>
        <taxon>Halteriidae</taxon>
        <taxon>Halteria</taxon>
    </lineage>
</organism>
<evidence type="ECO:0000256" key="1">
    <source>
        <dbReference type="SAM" id="Coils"/>
    </source>
</evidence>
<dbReference type="OrthoDB" id="311253at2759"/>
<protein>
    <submittedName>
        <fullName evidence="3">Uncharacterized protein</fullName>
    </submittedName>
</protein>
<dbReference type="PANTHER" id="PTHR47026:SF2">
    <property type="entry name" value="FLAGELLAR ASSOCIATED PROTEIN"/>
    <property type="match status" value="1"/>
</dbReference>
<evidence type="ECO:0000313" key="3">
    <source>
        <dbReference type="EMBL" id="TNV82581.1"/>
    </source>
</evidence>
<feature type="compositionally biased region" description="Basic and acidic residues" evidence="2">
    <location>
        <begin position="13"/>
        <end position="22"/>
    </location>
</feature>
<proteinExistence type="predicted"/>
<name>A0A8J8T5S1_HALGN</name>
<dbReference type="PANTHER" id="PTHR47026">
    <property type="entry name" value="PIGMENTOSA GTPASE REGULATOR-LIKE PROTEIN, PUTATIVE-RELATED"/>
    <property type="match status" value="1"/>
</dbReference>
<gene>
    <name evidence="3" type="ORF">FGO68_gene9773</name>
</gene>
<dbReference type="AlphaFoldDB" id="A0A8J8T5S1"/>